<evidence type="ECO:0000313" key="1">
    <source>
        <dbReference type="EMBL" id="MDI3235974.1"/>
    </source>
</evidence>
<evidence type="ECO:0000313" key="2">
    <source>
        <dbReference type="Proteomes" id="UP001243286"/>
    </source>
</evidence>
<accession>A0ABT6R4T5</accession>
<gene>
    <name evidence="1" type="ORF">QK289_13235</name>
</gene>
<proteinExistence type="predicted"/>
<dbReference type="Proteomes" id="UP001243286">
    <property type="component" value="Unassembled WGS sequence"/>
</dbReference>
<comment type="caution">
    <text evidence="1">The sequence shown here is derived from an EMBL/GenBank/DDBJ whole genome shotgun (WGS) entry which is preliminary data.</text>
</comment>
<dbReference type="EMBL" id="JASBQV010000025">
    <property type="protein sequence ID" value="MDI3235974.1"/>
    <property type="molecule type" value="Genomic_DNA"/>
</dbReference>
<dbReference type="RefSeq" id="WP_282356970.1">
    <property type="nucleotide sequence ID" value="NZ_JASBQV010000025.1"/>
</dbReference>
<reference evidence="1 2" key="1">
    <citation type="submission" date="2023-04" db="EMBL/GenBank/DDBJ databases">
        <title>Antarctic isolates genomes.</title>
        <authorList>
            <person name="Dimov S.G."/>
        </authorList>
    </citation>
    <scope>NUCLEOTIDE SEQUENCE [LARGE SCALE GENOMIC DNA]</scope>
    <source>
        <strain evidence="1 2">AL19</strain>
    </source>
</reference>
<protein>
    <submittedName>
        <fullName evidence="1">Uncharacterized protein</fullName>
    </submittedName>
</protein>
<sequence>MYGIISSPQNHHLFKTASEDELVFEAVDEFGDNEFSNTCIRVSRVTLDYVLIDLTCASDRALTKGIINIVLNKPTTRIIVAGFDLKVGDRNLNYLISSGIYDIVSLQDPSGSDYQEVYEANQEKLSTAIAEKKTLADVIRWKSSMELSEILPEHEEVESKKDIKIQEKIIVKEIVKTKIINVESNEWFVINLTRKAGSSLITQSLAKYLADSKLDVRVTESPFNKPTFLYSTGNHYELPLSLIDDKEQSDYKPFEYKNIKWDLKTSYKDSSYTDVDFLKLLIEVKQGINLIDLGDSYFKNSQVIQNVRKLIVILEPEINGLWECHERKKQLDLLKKKGVKIIYVINKSHSLITDEFAYNNGFDNHVFLPIIDAKIIYKRALKNQLLLNSTDDIDDEFIRGLNDLTNLMNIPVSSEALELKRRRKIRIPFLKN</sequence>
<keyword evidence="2" id="KW-1185">Reference proteome</keyword>
<organism evidence="1 2">
    <name type="scientific">Exiguobacterium antarcticum</name>
    <dbReference type="NCBI Taxonomy" id="132920"/>
    <lineage>
        <taxon>Bacteria</taxon>
        <taxon>Bacillati</taxon>
        <taxon>Bacillota</taxon>
        <taxon>Bacilli</taxon>
        <taxon>Bacillales</taxon>
        <taxon>Bacillales Family XII. Incertae Sedis</taxon>
        <taxon>Exiguobacterium</taxon>
    </lineage>
</organism>
<name>A0ABT6R4T5_9BACL</name>